<keyword evidence="2" id="KW-1185">Reference proteome</keyword>
<name>A0A9P7D9S5_9AGAM</name>
<dbReference type="RefSeq" id="XP_041152254.1">
    <property type="nucleotide sequence ID" value="XM_041301003.1"/>
</dbReference>
<organism evidence="1 2">
    <name type="scientific">Suillus plorans</name>
    <dbReference type="NCBI Taxonomy" id="116603"/>
    <lineage>
        <taxon>Eukaryota</taxon>
        <taxon>Fungi</taxon>
        <taxon>Dikarya</taxon>
        <taxon>Basidiomycota</taxon>
        <taxon>Agaricomycotina</taxon>
        <taxon>Agaricomycetes</taxon>
        <taxon>Agaricomycetidae</taxon>
        <taxon>Boletales</taxon>
        <taxon>Suillineae</taxon>
        <taxon>Suillaceae</taxon>
        <taxon>Suillus</taxon>
    </lineage>
</organism>
<dbReference type="InterPro" id="IPR011990">
    <property type="entry name" value="TPR-like_helical_dom_sf"/>
</dbReference>
<protein>
    <submittedName>
        <fullName evidence="1">Uncharacterized protein</fullName>
    </submittedName>
</protein>
<accession>A0A9P7D9S5</accession>
<dbReference type="SUPFAM" id="SSF48452">
    <property type="entry name" value="TPR-like"/>
    <property type="match status" value="1"/>
</dbReference>
<reference evidence="1" key="1">
    <citation type="journal article" date="2020" name="New Phytol.">
        <title>Comparative genomics reveals dynamic genome evolution in host specialist ectomycorrhizal fungi.</title>
        <authorList>
            <person name="Lofgren L.A."/>
            <person name="Nguyen N.H."/>
            <person name="Vilgalys R."/>
            <person name="Ruytinx J."/>
            <person name="Liao H.L."/>
            <person name="Branco S."/>
            <person name="Kuo A."/>
            <person name="LaButti K."/>
            <person name="Lipzen A."/>
            <person name="Andreopoulos W."/>
            <person name="Pangilinan J."/>
            <person name="Riley R."/>
            <person name="Hundley H."/>
            <person name="Na H."/>
            <person name="Barry K."/>
            <person name="Grigoriev I.V."/>
            <person name="Stajich J.E."/>
            <person name="Kennedy P.G."/>
        </authorList>
    </citation>
    <scope>NUCLEOTIDE SEQUENCE</scope>
    <source>
        <strain evidence="1">S12</strain>
    </source>
</reference>
<evidence type="ECO:0000313" key="1">
    <source>
        <dbReference type="EMBL" id="KAG1784769.1"/>
    </source>
</evidence>
<dbReference type="GeneID" id="64594767"/>
<gene>
    <name evidence="1" type="ORF">HD556DRAFT_1314791</name>
</gene>
<dbReference type="AlphaFoldDB" id="A0A9P7D9S5"/>
<dbReference type="Proteomes" id="UP000719766">
    <property type="component" value="Unassembled WGS sequence"/>
</dbReference>
<evidence type="ECO:0000313" key="2">
    <source>
        <dbReference type="Proteomes" id="UP000719766"/>
    </source>
</evidence>
<dbReference type="EMBL" id="JABBWE010000129">
    <property type="protein sequence ID" value="KAG1784769.1"/>
    <property type="molecule type" value="Genomic_DNA"/>
</dbReference>
<proteinExistence type="predicted"/>
<sequence>MNSTVRNACIAGDWPTAEKVLNVDIYTDASDHTAYANRAFVMARKCDWNQALQDAIQSVSIQPSLAGHISKGIALCGKKQTIALFNANEHQEAILRIRELAASPDVDPVACHIVEAYLRVQMGNIALEGARYNEAVEHFTAAANASTFFYKSPIHVTYDEFVVLFGWDLKYLWQTANQQQCCAFFRAGSFVTAIESYQSIMDKVDEDRKADLRAWFAVLSARVMNSNRSQSTYEGPSRVGEAQTETYHDLRHEEKIVIRA</sequence>
<dbReference type="Gene3D" id="1.25.40.10">
    <property type="entry name" value="Tetratricopeptide repeat domain"/>
    <property type="match status" value="1"/>
</dbReference>
<comment type="caution">
    <text evidence="1">The sequence shown here is derived from an EMBL/GenBank/DDBJ whole genome shotgun (WGS) entry which is preliminary data.</text>
</comment>
<dbReference type="OrthoDB" id="2017782at2759"/>